<evidence type="ECO:0000313" key="1">
    <source>
        <dbReference type="EMBL" id="KZZ92173.1"/>
    </source>
</evidence>
<gene>
    <name evidence="1" type="ORF">AAL_06383</name>
</gene>
<name>A0A162IE92_9HYPO</name>
<organism evidence="1 2">
    <name type="scientific">Moelleriella libera RCEF 2490</name>
    <dbReference type="NCBI Taxonomy" id="1081109"/>
    <lineage>
        <taxon>Eukaryota</taxon>
        <taxon>Fungi</taxon>
        <taxon>Dikarya</taxon>
        <taxon>Ascomycota</taxon>
        <taxon>Pezizomycotina</taxon>
        <taxon>Sordariomycetes</taxon>
        <taxon>Hypocreomycetidae</taxon>
        <taxon>Hypocreales</taxon>
        <taxon>Clavicipitaceae</taxon>
        <taxon>Moelleriella</taxon>
    </lineage>
</organism>
<reference evidence="1 2" key="1">
    <citation type="journal article" date="2016" name="Genome Biol. Evol.">
        <title>Divergent and convergent evolution of fungal pathogenicity.</title>
        <authorList>
            <person name="Shang Y."/>
            <person name="Xiao G."/>
            <person name="Zheng P."/>
            <person name="Cen K."/>
            <person name="Zhan S."/>
            <person name="Wang C."/>
        </authorList>
    </citation>
    <scope>NUCLEOTIDE SEQUENCE [LARGE SCALE GENOMIC DNA]</scope>
    <source>
        <strain evidence="1 2">RCEF 2490</strain>
    </source>
</reference>
<comment type="caution">
    <text evidence="1">The sequence shown here is derived from an EMBL/GenBank/DDBJ whole genome shotgun (WGS) entry which is preliminary data.</text>
</comment>
<proteinExistence type="predicted"/>
<accession>A0A162IE92</accession>
<dbReference type="Proteomes" id="UP000078544">
    <property type="component" value="Unassembled WGS sequence"/>
</dbReference>
<dbReference type="STRING" id="1081109.A0A162IE92"/>
<sequence length="444" mass="49530">MSQWRVSAGQPVREVQGLDHERCAALHNLIVERGWAASGRSLSDLDRRTWWECHGGGSELSPQAAKLSSSVIAFLQTAQHGHALTAQPPHAFFRYHAGLCSPEDLWENANYGEGEDDSNKKRFVTLYMANWALGASHPLGLVLDQQTSMAMQHISINDTSATMNGRQVWLPLELILEGFLDMMDQGKALAVDLSYDGEQERIAPWIMPSFTSRDVDETLQAFDRLKRVVEAHMPEESFAGQFLTRAPEIRFSQVAPGLRVARQQQPFSSSEMEPGKLRPLLLFESGHAAHQDTERTPWGDQVPISPFPRHLDGVTSYPAGLYLTETNPHGAHPFEDGCKLILPFAIGGNGWARTSDGALFGENTHDQAAVARPVPRSTQLYQQGLNRFIKTHDVQLKHVLRHWAGMVEEGKWAVDANGVAGDVQKWKEADTASQWQDYQLPISW</sequence>
<dbReference type="OrthoDB" id="3029470at2759"/>
<dbReference type="AlphaFoldDB" id="A0A162IE92"/>
<evidence type="ECO:0000313" key="2">
    <source>
        <dbReference type="Proteomes" id="UP000078544"/>
    </source>
</evidence>
<dbReference type="EMBL" id="AZGY01000016">
    <property type="protein sequence ID" value="KZZ92173.1"/>
    <property type="molecule type" value="Genomic_DNA"/>
</dbReference>
<keyword evidence="2" id="KW-1185">Reference proteome</keyword>
<protein>
    <submittedName>
        <fullName evidence="1">Uncharacterized protein</fullName>
    </submittedName>
</protein>